<protein>
    <recommendedName>
        <fullName evidence="3">ATPase</fullName>
    </recommendedName>
</protein>
<keyword evidence="2" id="KW-1185">Reference proteome</keyword>
<dbReference type="STRING" id="1396821.SAMN05444515_11831"/>
<reference evidence="2" key="1">
    <citation type="submission" date="2016-10" db="EMBL/GenBank/DDBJ databases">
        <authorList>
            <person name="Varghese N."/>
            <person name="Submissions S."/>
        </authorList>
    </citation>
    <scope>NUCLEOTIDE SEQUENCE [LARGE SCALE GENOMIC DNA]</scope>
    <source>
        <strain evidence="2">DSM 241</strain>
    </source>
</reference>
<dbReference type="InterPro" id="IPR027417">
    <property type="entry name" value="P-loop_NTPase"/>
</dbReference>
<dbReference type="EMBL" id="FOAA01000018">
    <property type="protein sequence ID" value="SEL48836.1"/>
    <property type="molecule type" value="Genomic_DNA"/>
</dbReference>
<evidence type="ECO:0000313" key="1">
    <source>
        <dbReference type="EMBL" id="SEL48836.1"/>
    </source>
</evidence>
<dbReference type="Proteomes" id="UP000199256">
    <property type="component" value="Unassembled WGS sequence"/>
</dbReference>
<dbReference type="AlphaFoldDB" id="A0A1H7QLQ5"/>
<name>A0A1H7QLQ5_9GAMM</name>
<evidence type="ECO:0008006" key="3">
    <source>
        <dbReference type="Google" id="ProtNLM"/>
    </source>
</evidence>
<accession>A0A1H7QLQ5</accession>
<gene>
    <name evidence="1" type="ORF">SAMN05444515_11831</name>
</gene>
<dbReference type="Gene3D" id="3.40.50.300">
    <property type="entry name" value="P-loop containing nucleotide triphosphate hydrolases"/>
    <property type="match status" value="1"/>
</dbReference>
<organism evidence="1 2">
    <name type="scientific">Ectothiorhodospira marina</name>
    <dbReference type="NCBI Taxonomy" id="1396821"/>
    <lineage>
        <taxon>Bacteria</taxon>
        <taxon>Pseudomonadati</taxon>
        <taxon>Pseudomonadota</taxon>
        <taxon>Gammaproteobacteria</taxon>
        <taxon>Chromatiales</taxon>
        <taxon>Ectothiorhodospiraceae</taxon>
        <taxon>Ectothiorhodospira</taxon>
    </lineage>
</organism>
<dbReference type="SUPFAM" id="SSF52540">
    <property type="entry name" value="P-loop containing nucleoside triphosphate hydrolases"/>
    <property type="match status" value="1"/>
</dbReference>
<evidence type="ECO:0000313" key="2">
    <source>
        <dbReference type="Proteomes" id="UP000199256"/>
    </source>
</evidence>
<sequence>MAQTSVKWEAIHPSPDEHALKLLASEYRHWRNKSITLLGMSGVGKTRLSHLLRRAHWFHYSGDYRIGSRYLDEPILDNIKRQVMHIEFLRDLLRSDSISIVNNLSVDNLQPVSSFLGKLGNPEKGGLSLKEFKRRQRLHHDAEVNAMRDVPDFIRKAHEIYGFDHVVNDAGGSVCELDDPGVMELLAEHSLIIYIKATDRDERELIQRAEESPKPLYYREDFLDRELDVYLAENNLRYVAQIDPDQFVRWMFPRLFRDRLPRYEALAEQYGYTITTDELAQVQSEDQFNELIEQALERQAY</sequence>
<proteinExistence type="predicted"/>